<sequence>MVEVPLQVASKALASTAVSMEEVAAHLEQVRVLIDRHCHLPSLALGVIGAPACARYNDGCSEAGTAMTGLAGEAATLARTLGKSAVGYVSAEVANLSAIERAAEARATGAVPVAGRTAEAMGVGVFPATWVTGHVARSLVDGRLGEARAAAHSVSAELDTALEQALKVWGAQRDLDFSKAFMHPDDAVLAETRFNDFGESGMDKPLGRTLERQIVAEDRVSNLAKLSRRTDAILRKTGSFSLAAAAASMLWTANAVVMSDETIDAAIGSWHGTAAVARTIFSEWMPAIRSSLFPDWTGEASTAAERRFAAFVADGTAFADRAQRMASSLTTIVARLNGVYFAASAFAFAQLAAMIALAAAAWFRPEATALLQYLGLALRHGVTISVNAALAVLGTLLSWSAA</sequence>
<comment type="caution">
    <text evidence="2">The sequence shown here is derived from an EMBL/GenBank/DDBJ whole genome shotgun (WGS) entry which is preliminary data.</text>
</comment>
<feature type="transmembrane region" description="Helical" evidence="1">
    <location>
        <begin position="384"/>
        <end position="401"/>
    </location>
</feature>
<protein>
    <submittedName>
        <fullName evidence="2">Uncharacterized protein</fullName>
    </submittedName>
</protein>
<keyword evidence="1" id="KW-0812">Transmembrane</keyword>
<name>A0ABW2P0W9_9ACTN</name>
<accession>A0ABW2P0W9</accession>
<evidence type="ECO:0000256" key="1">
    <source>
        <dbReference type="SAM" id="Phobius"/>
    </source>
</evidence>
<organism evidence="2 3">
    <name type="scientific">Sphaerisporangium rhizosphaerae</name>
    <dbReference type="NCBI Taxonomy" id="2269375"/>
    <lineage>
        <taxon>Bacteria</taxon>
        <taxon>Bacillati</taxon>
        <taxon>Actinomycetota</taxon>
        <taxon>Actinomycetes</taxon>
        <taxon>Streptosporangiales</taxon>
        <taxon>Streptosporangiaceae</taxon>
        <taxon>Sphaerisporangium</taxon>
    </lineage>
</organism>
<evidence type="ECO:0000313" key="3">
    <source>
        <dbReference type="Proteomes" id="UP001596496"/>
    </source>
</evidence>
<keyword evidence="1" id="KW-0472">Membrane</keyword>
<dbReference type="EMBL" id="JBHTCG010000005">
    <property type="protein sequence ID" value="MFC7382587.1"/>
    <property type="molecule type" value="Genomic_DNA"/>
</dbReference>
<dbReference type="Proteomes" id="UP001596496">
    <property type="component" value="Unassembled WGS sequence"/>
</dbReference>
<proteinExistence type="predicted"/>
<feature type="transmembrane region" description="Helical" evidence="1">
    <location>
        <begin position="339"/>
        <end position="363"/>
    </location>
</feature>
<dbReference type="RefSeq" id="WP_380825856.1">
    <property type="nucleotide sequence ID" value="NZ_JBHTCG010000005.1"/>
</dbReference>
<reference evidence="3" key="1">
    <citation type="journal article" date="2019" name="Int. J. Syst. Evol. Microbiol.">
        <title>The Global Catalogue of Microorganisms (GCM) 10K type strain sequencing project: providing services to taxonomists for standard genome sequencing and annotation.</title>
        <authorList>
            <consortium name="The Broad Institute Genomics Platform"/>
            <consortium name="The Broad Institute Genome Sequencing Center for Infectious Disease"/>
            <person name="Wu L."/>
            <person name="Ma J."/>
        </authorList>
    </citation>
    <scope>NUCLEOTIDE SEQUENCE [LARGE SCALE GENOMIC DNA]</scope>
    <source>
        <strain evidence="3">CECT 7649</strain>
    </source>
</reference>
<gene>
    <name evidence="2" type="ORF">ACFQSB_10265</name>
</gene>
<evidence type="ECO:0000313" key="2">
    <source>
        <dbReference type="EMBL" id="MFC7382587.1"/>
    </source>
</evidence>
<keyword evidence="1" id="KW-1133">Transmembrane helix</keyword>
<keyword evidence="3" id="KW-1185">Reference proteome</keyword>